<proteinExistence type="predicted"/>
<dbReference type="InterPro" id="IPR036388">
    <property type="entry name" value="WH-like_DNA-bd_sf"/>
</dbReference>
<dbReference type="RefSeq" id="WP_014533295.1">
    <property type="nucleotide sequence ID" value="NZ_AP021848.1"/>
</dbReference>
<dbReference type="CDD" id="cd04617">
    <property type="entry name" value="CBS_pair_CcpN"/>
    <property type="match status" value="1"/>
</dbReference>
<evidence type="ECO:0000313" key="5">
    <source>
        <dbReference type="EMBL" id="TBW70643.1"/>
    </source>
</evidence>
<dbReference type="InterPro" id="IPR016842">
    <property type="entry name" value="UCP026546_HTH-CBS"/>
</dbReference>
<dbReference type="PANTHER" id="PTHR48108">
    <property type="entry name" value="CBS DOMAIN-CONTAINING PROTEIN CBSX2, CHLOROPLASTIC"/>
    <property type="match status" value="1"/>
</dbReference>
<evidence type="ECO:0000313" key="6">
    <source>
        <dbReference type="Proteomes" id="UP000293637"/>
    </source>
</evidence>
<keyword evidence="7" id="KW-1185">Reference proteome</keyword>
<dbReference type="InterPro" id="IPR046342">
    <property type="entry name" value="CBS_dom_sf"/>
</dbReference>
<dbReference type="AlphaFoldDB" id="A0A292DFP3"/>
<dbReference type="Gene3D" id="3.10.580.10">
    <property type="entry name" value="CBS-domain"/>
    <property type="match status" value="1"/>
</dbReference>
<dbReference type="InterPro" id="IPR000644">
    <property type="entry name" value="CBS_dom"/>
</dbReference>
<dbReference type="SUPFAM" id="SSF54631">
    <property type="entry name" value="CBS-domain pair"/>
    <property type="match status" value="1"/>
</dbReference>
<dbReference type="InterPro" id="IPR051462">
    <property type="entry name" value="CBS_domain-containing"/>
</dbReference>
<dbReference type="SUPFAM" id="SSF46785">
    <property type="entry name" value="Winged helix' DNA-binding domain"/>
    <property type="match status" value="1"/>
</dbReference>
<dbReference type="Pfam" id="PF08279">
    <property type="entry name" value="HTH_11"/>
    <property type="match status" value="1"/>
</dbReference>
<dbReference type="FunFam" id="1.10.10.10:FF:000257">
    <property type="entry name" value="Transcriptional repressor CcpN"/>
    <property type="match status" value="1"/>
</dbReference>
<dbReference type="EMBL" id="SCHB01000009">
    <property type="protein sequence ID" value="TBW70643.1"/>
    <property type="molecule type" value="Genomic_DNA"/>
</dbReference>
<evidence type="ECO:0000256" key="1">
    <source>
        <dbReference type="ARBA" id="ARBA00022737"/>
    </source>
</evidence>
<dbReference type="Gene3D" id="1.10.10.10">
    <property type="entry name" value="Winged helix-like DNA-binding domain superfamily/Winged helix DNA-binding domain"/>
    <property type="match status" value="1"/>
</dbReference>
<reference evidence="4 7" key="2">
    <citation type="submission" date="2019-07" db="EMBL/GenBank/DDBJ databases">
        <title>Comparative genome analysis of staphylococcus lugdunensis shows clonal complex-dependent diversity of the putative virulence factor, ess/type vii locus.</title>
        <authorList>
            <person name="Lebeurre J."/>
            <person name="Dahyot S."/>
            <person name="Diene S."/>
            <person name="Paulay A."/>
            <person name="Aubourg M."/>
            <person name="Argemi X."/>
            <person name="Giard J.-C."/>
            <person name="Tournier I."/>
            <person name="Francois P."/>
            <person name="Pestel-Caron M."/>
        </authorList>
    </citation>
    <scope>NUCLEOTIDE SEQUENCE [LARGE SCALE GENOMIC DNA]</scope>
    <source>
        <strain evidence="4 7">SL13</strain>
    </source>
</reference>
<feature type="domain" description="CBS" evidence="3">
    <location>
        <begin position="80"/>
        <end position="136"/>
    </location>
</feature>
<evidence type="ECO:0000313" key="4">
    <source>
        <dbReference type="EMBL" id="QEX38810.1"/>
    </source>
</evidence>
<name>A0A292DFP3_STALU</name>
<evidence type="ECO:0000259" key="3">
    <source>
        <dbReference type="PROSITE" id="PS51371"/>
    </source>
</evidence>
<reference evidence="5 6" key="1">
    <citation type="journal article" date="2019" name="Sci. Transl. Med.">
        <title>Quorum sensing between bacterial species on the skin protects against epidermal injury in atopic dermatitis.</title>
        <authorList>
            <person name="Williams M.R."/>
        </authorList>
    </citation>
    <scope>NUCLEOTIDE SEQUENCE [LARGE SCALE GENOMIC DNA]</scope>
    <source>
        <strain evidence="5 6">E7</strain>
    </source>
</reference>
<feature type="domain" description="CBS" evidence="3">
    <location>
        <begin position="145"/>
        <end position="207"/>
    </location>
</feature>
<dbReference type="InterPro" id="IPR036390">
    <property type="entry name" value="WH_DNA-bd_sf"/>
</dbReference>
<keyword evidence="1" id="KW-0677">Repeat</keyword>
<gene>
    <name evidence="5" type="ORF">EQ812_11315</name>
    <name evidence="4" type="ORF">FO454_07925</name>
</gene>
<dbReference type="Proteomes" id="UP000293637">
    <property type="component" value="Unassembled WGS sequence"/>
</dbReference>
<dbReference type="SMART" id="SM00116">
    <property type="entry name" value="CBS"/>
    <property type="match status" value="2"/>
</dbReference>
<dbReference type="GeneID" id="58089642"/>
<dbReference type="InterPro" id="IPR013196">
    <property type="entry name" value="HTH_11"/>
</dbReference>
<evidence type="ECO:0000313" key="7">
    <source>
        <dbReference type="Proteomes" id="UP000325462"/>
    </source>
</evidence>
<dbReference type="Proteomes" id="UP000325462">
    <property type="component" value="Chromosome"/>
</dbReference>
<accession>A0A292DFP3</accession>
<evidence type="ECO:0000256" key="2">
    <source>
        <dbReference type="PROSITE-ProRule" id="PRU00703"/>
    </source>
</evidence>
<sequence>MELSKRQEQIIDIVKHEGPITGEHIAEHLNLTRATLRPDLAILTMSGFLEARPRVGYFYSGKSKNKIFKDQLRQYNVKDYMSHPVVVKGDMTVYDAICTIFLEDASTLFIVNNNNDFIGICSRKDLLRASMIGEDIHTMPISINMTRMPNVTYLEESELVVYAANQMIEKEIDALPVVRKKDNNKYEVVGRISKTTITKLFVSLFKE</sequence>
<dbReference type="PANTHER" id="PTHR48108:SF32">
    <property type="entry name" value="TRANSCRIPTIONAL REPRESSOR CCPN"/>
    <property type="match status" value="1"/>
</dbReference>
<keyword evidence="2" id="KW-0129">CBS domain</keyword>
<dbReference type="Pfam" id="PF00571">
    <property type="entry name" value="CBS"/>
    <property type="match status" value="2"/>
</dbReference>
<dbReference type="PIRSF" id="PIRSF026546">
    <property type="entry name" value="UCP026546_CBS_YqzB"/>
    <property type="match status" value="1"/>
</dbReference>
<organism evidence="5 6">
    <name type="scientific">Staphylococcus lugdunensis</name>
    <dbReference type="NCBI Taxonomy" id="28035"/>
    <lineage>
        <taxon>Bacteria</taxon>
        <taxon>Bacillati</taxon>
        <taxon>Bacillota</taxon>
        <taxon>Bacilli</taxon>
        <taxon>Bacillales</taxon>
        <taxon>Staphylococcaceae</taxon>
        <taxon>Staphylococcus</taxon>
    </lineage>
</organism>
<protein>
    <submittedName>
        <fullName evidence="4 5">Transcriptional regulator</fullName>
    </submittedName>
</protein>
<dbReference type="EMBL" id="CP041722">
    <property type="protein sequence ID" value="QEX38810.1"/>
    <property type="molecule type" value="Genomic_DNA"/>
</dbReference>
<dbReference type="PROSITE" id="PS51371">
    <property type="entry name" value="CBS"/>
    <property type="match status" value="2"/>
</dbReference>